<dbReference type="FunFam" id="3.40.50.720:FF:000084">
    <property type="entry name" value="Short-chain dehydrogenase reductase"/>
    <property type="match status" value="1"/>
</dbReference>
<dbReference type="PANTHER" id="PTHR48107">
    <property type="entry name" value="NADPH-DEPENDENT ALDEHYDE REDUCTASE-LIKE PROTEIN, CHLOROPLASTIC-RELATED"/>
    <property type="match status" value="1"/>
</dbReference>
<evidence type="ECO:0000256" key="1">
    <source>
        <dbReference type="ARBA" id="ARBA00006484"/>
    </source>
</evidence>
<dbReference type="InterPro" id="IPR002347">
    <property type="entry name" value="SDR_fam"/>
</dbReference>
<dbReference type="GO" id="GO:0016614">
    <property type="term" value="F:oxidoreductase activity, acting on CH-OH group of donors"/>
    <property type="evidence" value="ECO:0007669"/>
    <property type="project" value="UniProtKB-ARBA"/>
</dbReference>
<dbReference type="PRINTS" id="PR00080">
    <property type="entry name" value="SDRFAMILY"/>
</dbReference>
<feature type="region of interest" description="Disordered" evidence="3">
    <location>
        <begin position="1"/>
        <end position="37"/>
    </location>
</feature>
<dbReference type="RefSeq" id="WP_168909260.1">
    <property type="nucleotide sequence ID" value="NZ_CP051428.1"/>
</dbReference>
<dbReference type="CDD" id="cd05355">
    <property type="entry name" value="SDR_c1"/>
    <property type="match status" value="1"/>
</dbReference>
<evidence type="ECO:0000313" key="5">
    <source>
        <dbReference type="Proteomes" id="UP000502136"/>
    </source>
</evidence>
<dbReference type="InterPro" id="IPR020904">
    <property type="entry name" value="Sc_DH/Rdtase_CS"/>
</dbReference>
<evidence type="ECO:0000256" key="2">
    <source>
        <dbReference type="ARBA" id="ARBA00023002"/>
    </source>
</evidence>
<dbReference type="PROSITE" id="PS00061">
    <property type="entry name" value="ADH_SHORT"/>
    <property type="match status" value="1"/>
</dbReference>
<keyword evidence="5" id="KW-1185">Reference proteome</keyword>
<dbReference type="Proteomes" id="UP000502136">
    <property type="component" value="Chromosome"/>
</dbReference>
<dbReference type="InterPro" id="IPR036291">
    <property type="entry name" value="NAD(P)-bd_dom_sf"/>
</dbReference>
<protein>
    <submittedName>
        <fullName evidence="4">SDR family oxidoreductase</fullName>
    </submittedName>
</protein>
<dbReference type="KEGG" id="palr:HGI30_20845"/>
<dbReference type="PRINTS" id="PR00081">
    <property type="entry name" value="GDHRDH"/>
</dbReference>
<dbReference type="Pfam" id="PF13561">
    <property type="entry name" value="adh_short_C2"/>
    <property type="match status" value="1"/>
</dbReference>
<dbReference type="NCBIfam" id="NF005214">
    <property type="entry name" value="PRK06701.1"/>
    <property type="match status" value="1"/>
</dbReference>
<gene>
    <name evidence="4" type="ORF">HGI30_20845</name>
</gene>
<dbReference type="Gene3D" id="3.40.50.720">
    <property type="entry name" value="NAD(P)-binding Rossmann-like Domain"/>
    <property type="match status" value="1"/>
</dbReference>
<dbReference type="SUPFAM" id="SSF51735">
    <property type="entry name" value="NAD(P)-binding Rossmann-fold domains"/>
    <property type="match status" value="1"/>
</dbReference>
<comment type="similarity">
    <text evidence="1">Belongs to the short-chain dehydrogenases/reductases (SDR) family.</text>
</comment>
<feature type="compositionally biased region" description="Polar residues" evidence="3">
    <location>
        <begin position="1"/>
        <end position="19"/>
    </location>
</feature>
<evidence type="ECO:0000256" key="3">
    <source>
        <dbReference type="SAM" id="MobiDB-lite"/>
    </source>
</evidence>
<proteinExistence type="inferred from homology"/>
<dbReference type="AlphaFoldDB" id="A0A6H2H249"/>
<accession>A0A6H2H249</accession>
<keyword evidence="2" id="KW-0560">Oxidoreductase</keyword>
<dbReference type="EMBL" id="CP051428">
    <property type="protein sequence ID" value="QJC53727.1"/>
    <property type="molecule type" value="Genomic_DNA"/>
</dbReference>
<organism evidence="4 5">
    <name type="scientific">Paenibacillus albicereus</name>
    <dbReference type="NCBI Taxonomy" id="2726185"/>
    <lineage>
        <taxon>Bacteria</taxon>
        <taxon>Bacillati</taxon>
        <taxon>Bacillota</taxon>
        <taxon>Bacilli</taxon>
        <taxon>Bacillales</taxon>
        <taxon>Paenibacillaceae</taxon>
        <taxon>Paenibacillus</taxon>
    </lineage>
</organism>
<dbReference type="GO" id="GO:0008206">
    <property type="term" value="P:bile acid metabolic process"/>
    <property type="evidence" value="ECO:0007669"/>
    <property type="project" value="UniProtKB-ARBA"/>
</dbReference>
<name>A0A6H2H249_9BACL</name>
<evidence type="ECO:0000313" key="4">
    <source>
        <dbReference type="EMBL" id="QJC53727.1"/>
    </source>
</evidence>
<dbReference type="PANTHER" id="PTHR48107:SF16">
    <property type="entry name" value="NADPH-DEPENDENT ALDEHYDE REDUCTASE 1, CHLOROPLASTIC"/>
    <property type="match status" value="1"/>
</dbReference>
<reference evidence="4 5" key="1">
    <citation type="submission" date="2020-04" db="EMBL/GenBank/DDBJ databases">
        <title>Novel Paenibacillus strain UniB2 isolated from commercial digestive syrup.</title>
        <authorList>
            <person name="Thorat V."/>
            <person name="Kirdat K."/>
            <person name="Tiwarekar B."/>
            <person name="Yadav A."/>
        </authorList>
    </citation>
    <scope>NUCLEOTIDE SEQUENCE [LARGE SCALE GENOMIC DNA]</scope>
    <source>
        <strain evidence="4 5">UniB2</strain>
    </source>
</reference>
<sequence length="289" mass="30820">MSSSNETVKTFPPQHQNKQPGIESEMNPLPVYADPDYRGSGKLEGKKALITGGDSGIGRAAAIAFAKEGADVAIVYLSEDADAEQTKQEIEAAGRTCLLLAGDVGDEAFAKEAVSRTVEALGGLDVLVNNAAEQHPQPKFEDITAEQLEKTFRTNIFSMFHLTKAALPHLKPGSSIVNTASVTAYEGNPQLIDYSSTKGAIVSFTRALSNHLVERGIRVNGVAPGPIWTPLIPSTFDEQHVSEFGGDTPMKRAGQPHELAPAYVYLASRDSSYVSGQMIHINGGQVLNG</sequence>